<name>A0A323VCH4_9ACTN</name>
<dbReference type="AlphaFoldDB" id="A0A323VCH4"/>
<reference evidence="2 3" key="1">
    <citation type="submission" date="2018-06" db="EMBL/GenBank/DDBJ databases">
        <title>Draft genome sequence of Modestobacter versicolor CP153-2.</title>
        <authorList>
            <person name="Gundlapally S.R."/>
        </authorList>
    </citation>
    <scope>NUCLEOTIDE SEQUENCE [LARGE SCALE GENOMIC DNA]</scope>
    <source>
        <strain evidence="2 3">CP153-2</strain>
    </source>
</reference>
<accession>A0A323VCH4</accession>
<evidence type="ECO:0000313" key="2">
    <source>
        <dbReference type="EMBL" id="PZA22291.1"/>
    </source>
</evidence>
<evidence type="ECO:0000313" key="3">
    <source>
        <dbReference type="Proteomes" id="UP000247602"/>
    </source>
</evidence>
<keyword evidence="3" id="KW-1185">Reference proteome</keyword>
<keyword evidence="1" id="KW-1133">Transmembrane helix</keyword>
<dbReference type="EMBL" id="QKNV01000039">
    <property type="protein sequence ID" value="PZA22291.1"/>
    <property type="molecule type" value="Genomic_DNA"/>
</dbReference>
<comment type="caution">
    <text evidence="2">The sequence shown here is derived from an EMBL/GenBank/DDBJ whole genome shotgun (WGS) entry which is preliminary data.</text>
</comment>
<keyword evidence="1" id="KW-0812">Transmembrane</keyword>
<feature type="transmembrane region" description="Helical" evidence="1">
    <location>
        <begin position="53"/>
        <end position="72"/>
    </location>
</feature>
<protein>
    <submittedName>
        <fullName evidence="2">Uncharacterized protein</fullName>
    </submittedName>
</protein>
<dbReference type="Proteomes" id="UP000247602">
    <property type="component" value="Unassembled WGS sequence"/>
</dbReference>
<proteinExistence type="predicted"/>
<evidence type="ECO:0000256" key="1">
    <source>
        <dbReference type="SAM" id="Phobius"/>
    </source>
</evidence>
<sequence>MESCFMSLAEKLFEGSGFTYSHKTRYIATWAAMAPSSFVVVAAWFVPVESPPAGNWAISLIGVAVLAFCIYANRYFRWRLDHERSQTAPH</sequence>
<feature type="transmembrane region" description="Helical" evidence="1">
    <location>
        <begin position="26"/>
        <end position="47"/>
    </location>
</feature>
<keyword evidence="1" id="KW-0472">Membrane</keyword>
<organism evidence="2 3">
    <name type="scientific">Modestobacter versicolor</name>
    <dbReference type="NCBI Taxonomy" id="429133"/>
    <lineage>
        <taxon>Bacteria</taxon>
        <taxon>Bacillati</taxon>
        <taxon>Actinomycetota</taxon>
        <taxon>Actinomycetes</taxon>
        <taxon>Geodermatophilales</taxon>
        <taxon>Geodermatophilaceae</taxon>
        <taxon>Modestobacter</taxon>
    </lineage>
</organism>
<gene>
    <name evidence="2" type="ORF">DMO24_05900</name>
</gene>